<dbReference type="EMBL" id="WJHE01000129">
    <property type="protein sequence ID" value="MST31762.1"/>
    <property type="molecule type" value="Genomic_DNA"/>
</dbReference>
<proteinExistence type="predicted"/>
<name>A0ABW9QQ64_9ACTN</name>
<dbReference type="Pfam" id="PF02979">
    <property type="entry name" value="NHase_alpha"/>
    <property type="match status" value="1"/>
</dbReference>
<dbReference type="InterPro" id="IPR036648">
    <property type="entry name" value="CN_Hdrase_a/SCN_Hdrase_g_sf"/>
</dbReference>
<dbReference type="InterPro" id="IPR004232">
    <property type="entry name" value="CN_Hdrtase_a/SCN_Hdrlase_g"/>
</dbReference>
<feature type="domain" description="Nitrile hydratase alpha/Thiocyanate hydrolase gamma" evidence="2">
    <location>
        <begin position="8"/>
        <end position="189"/>
    </location>
</feature>
<evidence type="ECO:0000256" key="1">
    <source>
        <dbReference type="ARBA" id="ARBA00022723"/>
    </source>
</evidence>
<evidence type="ECO:0000313" key="4">
    <source>
        <dbReference type="Proteomes" id="UP000437736"/>
    </source>
</evidence>
<sequence>MSTDPSPAQRAESLERHLRDHGVLADGEVDAALARAESADGDAPSPALGARVVARAWTDPVFRARLLDDAVAALADLRPLTVPVAVLEDTPTLHHVIVCTLCSCYPSELLGPPPAWYKSFEYRSRVVREPRAVLAEFGTEVPEDVELHVHDSTAEQRYLVLPLRPTGTDGWDEQRLAGLITRNALIGTAWPRPAT</sequence>
<dbReference type="Proteomes" id="UP000437736">
    <property type="component" value="Unassembled WGS sequence"/>
</dbReference>
<keyword evidence="1" id="KW-0479">Metal-binding</keyword>
<evidence type="ECO:0000259" key="2">
    <source>
        <dbReference type="Pfam" id="PF02979"/>
    </source>
</evidence>
<evidence type="ECO:0000313" key="3">
    <source>
        <dbReference type="EMBL" id="MST31762.1"/>
    </source>
</evidence>
<organism evidence="3 4">
    <name type="scientific">Acidiferrimicrobium australe</name>
    <dbReference type="NCBI Taxonomy" id="2664430"/>
    <lineage>
        <taxon>Bacteria</taxon>
        <taxon>Bacillati</taxon>
        <taxon>Actinomycetota</taxon>
        <taxon>Acidimicrobiia</taxon>
        <taxon>Acidimicrobiales</taxon>
        <taxon>Acidimicrobiaceae</taxon>
        <taxon>Acidiferrimicrobium</taxon>
    </lineage>
</organism>
<gene>
    <name evidence="3" type="ORF">GHK86_03340</name>
</gene>
<keyword evidence="4" id="KW-1185">Reference proteome</keyword>
<dbReference type="SUPFAM" id="SSF56209">
    <property type="entry name" value="Nitrile hydratase alpha chain"/>
    <property type="match status" value="1"/>
</dbReference>
<protein>
    <submittedName>
        <fullName evidence="3">Nitrile hydratase subunit alpha</fullName>
    </submittedName>
</protein>
<accession>A0ABW9QQ64</accession>
<comment type="caution">
    <text evidence="3">The sequence shown here is derived from an EMBL/GenBank/DDBJ whole genome shotgun (WGS) entry which is preliminary data.</text>
</comment>
<dbReference type="Gene3D" id="3.90.330.10">
    <property type="entry name" value="Nitrile hydratase alpha /Thiocyanate hydrolase gamma"/>
    <property type="match status" value="1"/>
</dbReference>
<reference evidence="3 4" key="1">
    <citation type="submission" date="2019-11" db="EMBL/GenBank/DDBJ databases">
        <title>Acidiferrimicrobium australis gen. nov., sp. nov., an acidophilic and obligately heterotrophic, member of the Actinobacteria that catalyses dissimilatory oxido- reduction of iron isolated from metal-rich acidic water in Chile.</title>
        <authorList>
            <person name="Gonzalez D."/>
            <person name="Huber K."/>
            <person name="Hedrich S."/>
            <person name="Rojas-Villalobos C."/>
            <person name="Quatrini R."/>
            <person name="Dinamarca M.A."/>
            <person name="Schwarz A."/>
            <person name="Canales C."/>
            <person name="Nancucheo I."/>
        </authorList>
    </citation>
    <scope>NUCLEOTIDE SEQUENCE [LARGE SCALE GENOMIC DNA]</scope>
    <source>
        <strain evidence="3 4">USS-CCA1</strain>
    </source>
</reference>